<proteinExistence type="predicted"/>
<dbReference type="AlphaFoldDB" id="A0A178M1W9"/>
<name>A0A178M1W9_MYCIR</name>
<reference evidence="1 2" key="1">
    <citation type="submission" date="2016-04" db="EMBL/GenBank/DDBJ databases">
        <title>Draft Genome Sequences of Staphylococcus capitis Strain H36, S. capitis Strain H65, S. cohnii Strain H62, S. hominis Strain H69, Mycobacterium iranicum Strain H39, Plantibacter sp. Strain H53, Pseudomonas oryzihabitans Strain H72, and Microbacterium sp. Strain H83, isolated from residential settings.</title>
        <authorList>
            <person name="Lymperopoulou D."/>
            <person name="Adams R.I."/>
            <person name="Lindow S."/>
            <person name="Coil D.A."/>
            <person name="Jospin G."/>
            <person name="Eisen J.A."/>
        </authorList>
    </citation>
    <scope>NUCLEOTIDE SEQUENCE [LARGE SCALE GENOMIC DNA]</scope>
    <source>
        <strain evidence="1 2">H39</strain>
    </source>
</reference>
<dbReference type="OrthoDB" id="9989889at2"/>
<comment type="caution">
    <text evidence="1">The sequence shown here is derived from an EMBL/GenBank/DDBJ whole genome shotgun (WGS) entry which is preliminary data.</text>
</comment>
<evidence type="ECO:0000313" key="1">
    <source>
        <dbReference type="EMBL" id="OAN40840.1"/>
    </source>
</evidence>
<organism evidence="1 2">
    <name type="scientific">Mycolicibacterium iranicum</name>
    <name type="common">Mycobacterium iranicum</name>
    <dbReference type="NCBI Taxonomy" id="912594"/>
    <lineage>
        <taxon>Bacteria</taxon>
        <taxon>Bacillati</taxon>
        <taxon>Actinomycetota</taxon>
        <taxon>Actinomycetes</taxon>
        <taxon>Mycobacteriales</taxon>
        <taxon>Mycobacteriaceae</taxon>
        <taxon>Mycolicibacterium</taxon>
    </lineage>
</organism>
<sequence length="109" mass="11044">MIAAGMLTAGALAPDVKADGHLTGTELVYAATFGTTAICPVITTFPTADGVLGVVDGITLDNFTQGDAFDIVGAAVWRFCPEHWPVVIDAFERSAAGPVVVAGAIGGRP</sequence>
<accession>A0A178M1W9</accession>
<dbReference type="Proteomes" id="UP000078396">
    <property type="component" value="Unassembled WGS sequence"/>
</dbReference>
<evidence type="ECO:0008006" key="3">
    <source>
        <dbReference type="Google" id="ProtNLM"/>
    </source>
</evidence>
<dbReference type="EMBL" id="LWCS01000010">
    <property type="protein sequence ID" value="OAN40840.1"/>
    <property type="molecule type" value="Genomic_DNA"/>
</dbReference>
<gene>
    <name evidence="1" type="ORF">A4X20_30595</name>
</gene>
<dbReference type="RefSeq" id="WP_064280442.1">
    <property type="nucleotide sequence ID" value="NZ_LWCS01000010.1"/>
</dbReference>
<evidence type="ECO:0000313" key="2">
    <source>
        <dbReference type="Proteomes" id="UP000078396"/>
    </source>
</evidence>
<protein>
    <recommendedName>
        <fullName evidence="3">DUF732 domain-containing protein</fullName>
    </recommendedName>
</protein>